<keyword evidence="3" id="KW-0804">Transcription</keyword>
<evidence type="ECO:0000313" key="6">
    <source>
        <dbReference type="Proteomes" id="UP001226574"/>
    </source>
</evidence>
<name>A0ABU1BAT6_PSEHA</name>
<evidence type="ECO:0000313" key="5">
    <source>
        <dbReference type="EMBL" id="MDQ9090886.1"/>
    </source>
</evidence>
<sequence>MRFQLPQLCRSIISFVYLTNNLASHHHQYVLNCRITQARKYIESGLSTSRVALDAGFADNSHLNRHFKRIFGLTPTQYQRQLSR</sequence>
<dbReference type="PANTHER" id="PTHR46796">
    <property type="entry name" value="HTH-TYPE TRANSCRIPTIONAL ACTIVATOR RHAS-RELATED"/>
    <property type="match status" value="1"/>
</dbReference>
<evidence type="ECO:0000256" key="2">
    <source>
        <dbReference type="ARBA" id="ARBA00023125"/>
    </source>
</evidence>
<evidence type="ECO:0000256" key="3">
    <source>
        <dbReference type="ARBA" id="ARBA00023163"/>
    </source>
</evidence>
<dbReference type="Proteomes" id="UP001226574">
    <property type="component" value="Unassembled WGS sequence"/>
</dbReference>
<dbReference type="Gene3D" id="1.10.10.60">
    <property type="entry name" value="Homeodomain-like"/>
    <property type="match status" value="1"/>
</dbReference>
<keyword evidence="1" id="KW-0805">Transcription regulation</keyword>
<keyword evidence="2" id="KW-0238">DNA-binding</keyword>
<reference evidence="5 6" key="1">
    <citation type="submission" date="2023-08" db="EMBL/GenBank/DDBJ databases">
        <title>Pseudoalteromonas haloplanktis LL1 genome.</title>
        <authorList>
            <person name="Wu S."/>
        </authorList>
    </citation>
    <scope>NUCLEOTIDE SEQUENCE [LARGE SCALE GENOMIC DNA]</scope>
    <source>
        <strain evidence="5 6">LL1</strain>
    </source>
</reference>
<dbReference type="InterPro" id="IPR050204">
    <property type="entry name" value="AraC_XylS_family_regulators"/>
</dbReference>
<dbReference type="InterPro" id="IPR009057">
    <property type="entry name" value="Homeodomain-like_sf"/>
</dbReference>
<accession>A0ABU1BAT6</accession>
<organism evidence="5 6">
    <name type="scientific">Pseudoalteromonas haloplanktis</name>
    <name type="common">Alteromonas haloplanktis</name>
    <dbReference type="NCBI Taxonomy" id="228"/>
    <lineage>
        <taxon>Bacteria</taxon>
        <taxon>Pseudomonadati</taxon>
        <taxon>Pseudomonadota</taxon>
        <taxon>Gammaproteobacteria</taxon>
        <taxon>Alteromonadales</taxon>
        <taxon>Pseudoalteromonadaceae</taxon>
        <taxon>Pseudoalteromonas</taxon>
    </lineage>
</organism>
<dbReference type="Pfam" id="PF12833">
    <property type="entry name" value="HTH_18"/>
    <property type="match status" value="1"/>
</dbReference>
<proteinExistence type="predicted"/>
<evidence type="ECO:0000259" key="4">
    <source>
        <dbReference type="PROSITE" id="PS01124"/>
    </source>
</evidence>
<dbReference type="EMBL" id="JAVIFY010000002">
    <property type="protein sequence ID" value="MDQ9090886.1"/>
    <property type="molecule type" value="Genomic_DNA"/>
</dbReference>
<dbReference type="InterPro" id="IPR018060">
    <property type="entry name" value="HTH_AraC"/>
</dbReference>
<protein>
    <submittedName>
        <fullName evidence="5">Helix-turn-helix domain-containing protein</fullName>
    </submittedName>
</protein>
<comment type="caution">
    <text evidence="5">The sequence shown here is derived from an EMBL/GenBank/DDBJ whole genome shotgun (WGS) entry which is preliminary data.</text>
</comment>
<evidence type="ECO:0000256" key="1">
    <source>
        <dbReference type="ARBA" id="ARBA00023015"/>
    </source>
</evidence>
<gene>
    <name evidence="5" type="ORF">RC083_04670</name>
</gene>
<dbReference type="PROSITE" id="PS01124">
    <property type="entry name" value="HTH_ARAC_FAMILY_2"/>
    <property type="match status" value="1"/>
</dbReference>
<dbReference type="SUPFAM" id="SSF46689">
    <property type="entry name" value="Homeodomain-like"/>
    <property type="match status" value="1"/>
</dbReference>
<dbReference type="SMART" id="SM00342">
    <property type="entry name" value="HTH_ARAC"/>
    <property type="match status" value="1"/>
</dbReference>
<feature type="domain" description="HTH araC/xylS-type" evidence="4">
    <location>
        <begin position="28"/>
        <end position="81"/>
    </location>
</feature>
<keyword evidence="6" id="KW-1185">Reference proteome</keyword>